<dbReference type="EMBL" id="GDID01004332">
    <property type="protein sequence ID" value="JAP92274.1"/>
    <property type="molecule type" value="Transcribed_RNA"/>
</dbReference>
<feature type="compositionally biased region" description="Acidic residues" evidence="4">
    <location>
        <begin position="382"/>
        <end position="430"/>
    </location>
</feature>
<dbReference type="GO" id="GO:0005525">
    <property type="term" value="F:GTP binding"/>
    <property type="evidence" value="ECO:0007669"/>
    <property type="project" value="InterPro"/>
</dbReference>
<keyword evidence="3" id="KW-0539">Nucleus</keyword>
<dbReference type="GO" id="GO:0003924">
    <property type="term" value="F:GTPase activity"/>
    <property type="evidence" value="ECO:0007669"/>
    <property type="project" value="TreeGrafter"/>
</dbReference>
<feature type="region of interest" description="Disordered" evidence="4">
    <location>
        <begin position="1026"/>
        <end position="1051"/>
    </location>
</feature>
<dbReference type="Pfam" id="PF04950">
    <property type="entry name" value="RIBIOP_C"/>
    <property type="match status" value="1"/>
</dbReference>
<dbReference type="PROSITE" id="PS51714">
    <property type="entry name" value="G_BMS1"/>
    <property type="match status" value="1"/>
</dbReference>
<reference evidence="6" key="1">
    <citation type="submission" date="2015-07" db="EMBL/GenBank/DDBJ databases">
        <title>Adaptation to a free-living lifestyle via gene acquisitions in the diplomonad Trepomonas sp. PC1.</title>
        <authorList>
            <person name="Xu F."/>
            <person name="Jerlstrom-Hultqvist J."/>
            <person name="Kolisko M."/>
            <person name="Simpson A.G.B."/>
            <person name="Roger A.J."/>
            <person name="Svard S.G."/>
            <person name="Andersson J.O."/>
        </authorList>
    </citation>
    <scope>NUCLEOTIDE SEQUENCE</scope>
    <source>
        <strain evidence="6">PC1</strain>
    </source>
</reference>
<dbReference type="GO" id="GO:0030686">
    <property type="term" value="C:90S preribosome"/>
    <property type="evidence" value="ECO:0007669"/>
    <property type="project" value="TreeGrafter"/>
</dbReference>
<dbReference type="InterPro" id="IPR012948">
    <property type="entry name" value="AARP2CN"/>
</dbReference>
<dbReference type="InterPro" id="IPR006073">
    <property type="entry name" value="GTP-bd"/>
</dbReference>
<evidence type="ECO:0000256" key="2">
    <source>
        <dbReference type="ARBA" id="ARBA00022517"/>
    </source>
</evidence>
<evidence type="ECO:0000256" key="1">
    <source>
        <dbReference type="ARBA" id="ARBA00004604"/>
    </source>
</evidence>
<dbReference type="SMART" id="SM00785">
    <property type="entry name" value="AARP2CN"/>
    <property type="match status" value="1"/>
</dbReference>
<proteinExistence type="predicted"/>
<feature type="region of interest" description="Disordered" evidence="4">
    <location>
        <begin position="379"/>
        <end position="430"/>
    </location>
</feature>
<feature type="compositionally biased region" description="Basic and acidic residues" evidence="4">
    <location>
        <begin position="19"/>
        <end position="33"/>
    </location>
</feature>
<dbReference type="GO" id="GO:0000462">
    <property type="term" value="P:maturation of SSU-rRNA from tricistronic rRNA transcript (SSU-rRNA, 5.8S rRNA, LSU-rRNA)"/>
    <property type="evidence" value="ECO:0007669"/>
    <property type="project" value="TreeGrafter"/>
</dbReference>
<dbReference type="InterPro" id="IPR027417">
    <property type="entry name" value="P-loop_NTPase"/>
</dbReference>
<gene>
    <name evidence="6" type="ORF">TPC1_15842</name>
</gene>
<feature type="domain" description="Bms1-type G" evidence="5">
    <location>
        <begin position="76"/>
        <end position="239"/>
    </location>
</feature>
<keyword evidence="2" id="KW-0690">Ribosome biogenesis</keyword>
<dbReference type="InterPro" id="IPR039761">
    <property type="entry name" value="Bms1/Tsr1"/>
</dbReference>
<feature type="region of interest" description="Disordered" evidence="4">
    <location>
        <begin position="1"/>
        <end position="38"/>
    </location>
</feature>
<evidence type="ECO:0000256" key="3">
    <source>
        <dbReference type="ARBA" id="ARBA00023242"/>
    </source>
</evidence>
<dbReference type="GO" id="GO:0034511">
    <property type="term" value="F:U3 snoRNA binding"/>
    <property type="evidence" value="ECO:0007669"/>
    <property type="project" value="TreeGrafter"/>
</dbReference>
<feature type="non-terminal residue" evidence="6">
    <location>
        <position position="1"/>
    </location>
</feature>
<protein>
    <submittedName>
        <fullName evidence="6">Ribosome biogenesis protein BMS1</fullName>
    </submittedName>
</protein>
<feature type="compositionally biased region" description="Basic residues" evidence="4">
    <location>
        <begin position="9"/>
        <end position="18"/>
    </location>
</feature>
<evidence type="ECO:0000256" key="4">
    <source>
        <dbReference type="SAM" id="MobiDB-lite"/>
    </source>
</evidence>
<sequence length="1051" mass="122198">DVGKLQVHKEHRKATAGKRVKDQKEKNIKENKTRNTSHKAHAVMNVRDVQYKFAKQAQIEFGSAHLPTMVRGEQPPPDMVAIIGSPSVGKTTLVKALAKSYSGKSVTDPCGPITVSVSPTKRVTLFDVPTSLTAVLDIARVVDLVIMVIDCSKGIETDIYEFLNIFQAIGFPRIFTVLTHADKIENKYCKTRKVLRERIYKEVANNCKIFDMPYDLNRNSYKKDKVDVLARCISQQKSGFQLEWRTNHGCVLIDRLEQKQDKTVCFGYVRGTFINKNQEFHIPGYQDVLIEKMTSLDDPAKIDTKMILAKNKATIYAPMSEIGDIKVDSDAIHVKQSGAATHGKAGKAMEIIKNIKVDDEQFGIDLFEGAQQVQELQNCSPNEEEPIKEEFEEEQVEEENEEAEENEWMAENEQIDENDLSESTDNEISVDQEELEKQAALNEEEESEIEEMKEDNEQSRIMKHLKNLRLEKPPASKQYYHDLIYNFYKQKSVKKTQKKSLMKQLFDDDEEEDQQTNVNVFPNKMIRNFINLPFQNRDSSKVFPIQTQYSASGIKLESKFDPKSLQKYFLQDTDFVEAVHKCLDGEVLEIAENPVEEVKNPLRLKIDDKFLLDKEKDIARTKKRDQLLDKQLESTRFAPGEYIRFEFTAINEFVKNFNKKHPLILGGLLPQESQRQFLITKVKRHRWFPRILKSRNPLTFAIGWRRFQSLPQYCLENEKQTEQQFNSALQTESPPYRLLKYTPEHMHCNAILYGYRVPAGSGIIAFQDVYQKDFRICLTGKVIESTFEVKLYKKLKLIGYPKEVVKNTCFIDKMFTSKLEAAAFLGAGIRTVSGIRGIIKRAFDGGQVRATFEDKLRINDIVFLKTYIKCKIDKYYSEWDNHCGKFLQMKQQAEIRAEKNINIEYKADSVYVEQKRPVFVKPDLNLNPKLAKQLPFKEAKEYMHHKTQRDQLDEMEFQKRKIKDKELRKLVEGEEMDKKIDKIEKFKQLNKVVSKERAERLEKEQFAKEQWQIGMNKRKEEARLQEQKELKKKKRMSYQVKQGAIAKKGKL</sequence>
<comment type="subcellular location">
    <subcellularLocation>
        <location evidence="1">Nucleus</location>
        <location evidence="1">Nucleolus</location>
    </subcellularLocation>
</comment>
<dbReference type="Pfam" id="PF01926">
    <property type="entry name" value="MMR_HSR1"/>
    <property type="match status" value="1"/>
</dbReference>
<dbReference type="Pfam" id="PF08142">
    <property type="entry name" value="AARP2CN"/>
    <property type="match status" value="1"/>
</dbReference>
<dbReference type="GO" id="GO:0005730">
    <property type="term" value="C:nucleolus"/>
    <property type="evidence" value="ECO:0007669"/>
    <property type="project" value="UniProtKB-SubCell"/>
</dbReference>
<accession>A0A146K8L4</accession>
<organism evidence="6">
    <name type="scientific">Trepomonas sp. PC1</name>
    <dbReference type="NCBI Taxonomy" id="1076344"/>
    <lineage>
        <taxon>Eukaryota</taxon>
        <taxon>Metamonada</taxon>
        <taxon>Diplomonadida</taxon>
        <taxon>Hexamitidae</taxon>
        <taxon>Hexamitinae</taxon>
        <taxon>Trepomonas</taxon>
    </lineage>
</organism>
<dbReference type="SUPFAM" id="SSF52540">
    <property type="entry name" value="P-loop containing nucleoside triphosphate hydrolases"/>
    <property type="match status" value="1"/>
</dbReference>
<evidence type="ECO:0000259" key="5">
    <source>
        <dbReference type="PROSITE" id="PS51714"/>
    </source>
</evidence>
<dbReference type="AlphaFoldDB" id="A0A146K8L4"/>
<dbReference type="SMART" id="SM01362">
    <property type="entry name" value="DUF663"/>
    <property type="match status" value="1"/>
</dbReference>
<dbReference type="Gene3D" id="3.40.50.300">
    <property type="entry name" value="P-loop containing nucleotide triphosphate hydrolases"/>
    <property type="match status" value="1"/>
</dbReference>
<dbReference type="InterPro" id="IPR030387">
    <property type="entry name" value="G_Bms1/Tsr1_dom"/>
</dbReference>
<evidence type="ECO:0000313" key="6">
    <source>
        <dbReference type="EMBL" id="JAP92274.1"/>
    </source>
</evidence>
<dbReference type="PANTHER" id="PTHR12858">
    <property type="entry name" value="RIBOSOME BIOGENESIS PROTEIN"/>
    <property type="match status" value="1"/>
</dbReference>
<dbReference type="InterPro" id="IPR007034">
    <property type="entry name" value="BMS1_TSR1_C"/>
</dbReference>
<dbReference type="GO" id="GO:0000479">
    <property type="term" value="P:endonucleolytic cleavage of tricistronic rRNA transcript (SSU-rRNA, 5.8S rRNA, LSU-rRNA)"/>
    <property type="evidence" value="ECO:0007669"/>
    <property type="project" value="TreeGrafter"/>
</dbReference>
<dbReference type="PANTHER" id="PTHR12858:SF2">
    <property type="entry name" value="RIBOSOME BIOGENESIS PROTEIN BMS1 HOMOLOG"/>
    <property type="match status" value="1"/>
</dbReference>
<name>A0A146K8L4_9EUKA</name>